<dbReference type="PANTHER" id="PTHR28304:SF2">
    <property type="entry name" value="PEROXISOMAL MEMBRANE PROTEIN PEX29"/>
    <property type="match status" value="1"/>
</dbReference>
<feature type="domain" description="TECPR1-like DysF" evidence="5">
    <location>
        <begin position="82"/>
        <end position="241"/>
    </location>
</feature>
<dbReference type="Pfam" id="PF06398">
    <property type="entry name" value="Pex24p"/>
    <property type="match status" value="1"/>
</dbReference>
<comment type="subcellular location">
    <subcellularLocation>
        <location evidence="1">Membrane</location>
        <topology evidence="1">Multi-pass membrane protein</topology>
    </subcellularLocation>
</comment>
<evidence type="ECO:0000256" key="3">
    <source>
        <dbReference type="ARBA" id="ARBA00022989"/>
    </source>
</evidence>
<protein>
    <recommendedName>
        <fullName evidence="5">TECPR1-like DysF domain-containing protein</fullName>
    </recommendedName>
</protein>
<dbReference type="GO" id="GO:0007031">
    <property type="term" value="P:peroxisome organization"/>
    <property type="evidence" value="ECO:0007669"/>
    <property type="project" value="UniProtKB-ARBA"/>
</dbReference>
<organism evidence="6 7">
    <name type="scientific">Erysiphe pulchra</name>
    <dbReference type="NCBI Taxonomy" id="225359"/>
    <lineage>
        <taxon>Eukaryota</taxon>
        <taxon>Fungi</taxon>
        <taxon>Dikarya</taxon>
        <taxon>Ascomycota</taxon>
        <taxon>Pezizomycotina</taxon>
        <taxon>Leotiomycetes</taxon>
        <taxon>Erysiphales</taxon>
        <taxon>Erysiphaceae</taxon>
        <taxon>Erysiphe</taxon>
    </lineage>
</organism>
<accession>A0A2S4Q0I2</accession>
<dbReference type="STRING" id="225359.A0A2S4Q0I2"/>
<comment type="caution">
    <text evidence="6">The sequence shown here is derived from an EMBL/GenBank/DDBJ whole genome shotgun (WGS) entry which is preliminary data.</text>
</comment>
<dbReference type="InterPro" id="IPR010482">
    <property type="entry name" value="TECPR1-like_DysF"/>
</dbReference>
<evidence type="ECO:0000256" key="1">
    <source>
        <dbReference type="ARBA" id="ARBA00004141"/>
    </source>
</evidence>
<name>A0A2S4Q0I2_9PEZI</name>
<evidence type="ECO:0000313" key="6">
    <source>
        <dbReference type="EMBL" id="POS87766.1"/>
    </source>
</evidence>
<keyword evidence="7" id="KW-1185">Reference proteome</keyword>
<dbReference type="InterPro" id="IPR052816">
    <property type="entry name" value="Peroxisomal_Membrane_PEX28-32"/>
</dbReference>
<evidence type="ECO:0000256" key="2">
    <source>
        <dbReference type="ARBA" id="ARBA00022692"/>
    </source>
</evidence>
<proteinExistence type="predicted"/>
<evidence type="ECO:0000313" key="7">
    <source>
        <dbReference type="Proteomes" id="UP000237438"/>
    </source>
</evidence>
<dbReference type="EMBL" id="PEDP01000072">
    <property type="protein sequence ID" value="POS87766.1"/>
    <property type="molecule type" value="Genomic_DNA"/>
</dbReference>
<dbReference type="PANTHER" id="PTHR28304">
    <property type="entry name" value="PEROXISOMAL MEMBRANE PROTEIN PEX29"/>
    <property type="match status" value="1"/>
</dbReference>
<dbReference type="OrthoDB" id="74314at2759"/>
<keyword evidence="2" id="KW-0812">Transmembrane</keyword>
<keyword evidence="4" id="KW-0472">Membrane</keyword>
<evidence type="ECO:0000256" key="4">
    <source>
        <dbReference type="ARBA" id="ARBA00023136"/>
    </source>
</evidence>
<evidence type="ECO:0000259" key="5">
    <source>
        <dbReference type="Pfam" id="PF06398"/>
    </source>
</evidence>
<dbReference type="Proteomes" id="UP000237438">
    <property type="component" value="Unassembled WGS sequence"/>
</dbReference>
<dbReference type="AlphaFoldDB" id="A0A2S4Q0I2"/>
<sequence>MENSLNSESIDISTRDQIEANNTSFSENQGLLDTQQHQHQLDDKEVPLTTGSNGNDGQISERLAENRLLVAPENFVSNKRVKVDGFLNQLIAKNKILGPSEIREVEIFELQLLSSAGEWVPFLYGRSPFISSFGSGTEPDRPKGTRFLEDVQPPYSWEWTDEKWTLDFSSHEWVEERVITGVEVEIEGERWVYDVRYENDMKDTSNEKGKQIILSTWEGGINNSANMEKRRGEWRRRRWFRTVKRKWP</sequence>
<gene>
    <name evidence="6" type="ORF">EPUL_002585</name>
</gene>
<keyword evidence="3" id="KW-1133">Transmembrane helix</keyword>
<dbReference type="GO" id="GO:0005778">
    <property type="term" value="C:peroxisomal membrane"/>
    <property type="evidence" value="ECO:0007669"/>
    <property type="project" value="TreeGrafter"/>
</dbReference>
<reference evidence="6 7" key="1">
    <citation type="submission" date="2017-10" db="EMBL/GenBank/DDBJ databases">
        <title>Development of genomic resources for the powdery mildew, Erysiphe pulchra.</title>
        <authorList>
            <person name="Wadl P.A."/>
            <person name="Mack B.M."/>
            <person name="Moore G."/>
            <person name="Beltz S.B."/>
        </authorList>
    </citation>
    <scope>NUCLEOTIDE SEQUENCE [LARGE SCALE GENOMIC DNA]</scope>
    <source>
        <strain evidence="6">Cflorida</strain>
    </source>
</reference>